<dbReference type="Gene3D" id="3.30.40.10">
    <property type="entry name" value="Zinc/RING finger domain, C3HC4 (zinc finger)"/>
    <property type="match status" value="1"/>
</dbReference>
<dbReference type="InterPro" id="IPR007918">
    <property type="entry name" value="MDM35_apoptosis"/>
</dbReference>
<feature type="region of interest" description="Disordered" evidence="7">
    <location>
        <begin position="120"/>
        <end position="184"/>
    </location>
</feature>
<reference evidence="10" key="1">
    <citation type="journal article" date="2006" name="Science">
        <title>Phytophthora genome sequences uncover evolutionary origins and mechanisms of pathogenesis.</title>
        <authorList>
            <person name="Tyler B.M."/>
            <person name="Tripathy S."/>
            <person name="Zhang X."/>
            <person name="Dehal P."/>
            <person name="Jiang R.H."/>
            <person name="Aerts A."/>
            <person name="Arredondo F.D."/>
            <person name="Baxter L."/>
            <person name="Bensasson D."/>
            <person name="Beynon J.L."/>
            <person name="Chapman J."/>
            <person name="Damasceno C.M."/>
            <person name="Dorrance A.E."/>
            <person name="Dou D."/>
            <person name="Dickerman A.W."/>
            <person name="Dubchak I.L."/>
            <person name="Garbelotto M."/>
            <person name="Gijzen M."/>
            <person name="Gordon S.G."/>
            <person name="Govers F."/>
            <person name="Grunwald N.J."/>
            <person name="Huang W."/>
            <person name="Ivors K.L."/>
            <person name="Jones R.W."/>
            <person name="Kamoun S."/>
            <person name="Krampis K."/>
            <person name="Lamour K.H."/>
            <person name="Lee M.K."/>
            <person name="McDonald W.H."/>
            <person name="Medina M."/>
            <person name="Meijer H.J."/>
            <person name="Nordberg E.K."/>
            <person name="Maclean D.J."/>
            <person name="Ospina-Giraldo M.D."/>
            <person name="Morris P.F."/>
            <person name="Phuntumart V."/>
            <person name="Putnam N.H."/>
            <person name="Rash S."/>
            <person name="Rose J.K."/>
            <person name="Sakihama Y."/>
            <person name="Salamov A.A."/>
            <person name="Savidor A."/>
            <person name="Scheuring C.F."/>
            <person name="Smith B.M."/>
            <person name="Sobral B.W."/>
            <person name="Terry A."/>
            <person name="Torto-Alalibo T.A."/>
            <person name="Win J."/>
            <person name="Xu Z."/>
            <person name="Zhang H."/>
            <person name="Grigoriev I.V."/>
            <person name="Rokhsar D.S."/>
            <person name="Boore J.L."/>
        </authorList>
    </citation>
    <scope>NUCLEOTIDE SEQUENCE [LARGE SCALE GENOMIC DNA]</scope>
    <source>
        <strain evidence="10">Pr102</strain>
    </source>
</reference>
<dbReference type="InterPro" id="IPR017455">
    <property type="entry name" value="Znf_FYVE-rel"/>
</dbReference>
<feature type="region of interest" description="Disordered" evidence="7">
    <location>
        <begin position="598"/>
        <end position="642"/>
    </location>
</feature>
<dbReference type="SUPFAM" id="SSF57903">
    <property type="entry name" value="FYVE/PHD zinc finger"/>
    <property type="match status" value="1"/>
</dbReference>
<dbReference type="VEuPathDB" id="FungiDB:KRP23_10465"/>
<dbReference type="VEuPathDB" id="FungiDB:KRP23_13109"/>
<dbReference type="InterPro" id="IPR011011">
    <property type="entry name" value="Znf_FYVE_PHD"/>
</dbReference>
<comment type="similarity">
    <text evidence="1">Belongs to the TRIAP1/MDM35 family.</text>
</comment>
<evidence type="ECO:0000313" key="10">
    <source>
        <dbReference type="Proteomes" id="UP000005238"/>
    </source>
</evidence>
<dbReference type="InterPro" id="IPR000306">
    <property type="entry name" value="Znf_FYVE"/>
</dbReference>
<accession>H3HDK6</accession>
<keyword evidence="4" id="KW-0862">Zinc</keyword>
<dbReference type="InterPro" id="IPR013083">
    <property type="entry name" value="Znf_RING/FYVE/PHD"/>
</dbReference>
<evidence type="ECO:0000313" key="9">
    <source>
        <dbReference type="EnsemblProtists" id="Phyra96230"/>
    </source>
</evidence>
<evidence type="ECO:0000256" key="1">
    <source>
        <dbReference type="ARBA" id="ARBA00006196"/>
    </source>
</evidence>
<dbReference type="SMART" id="SM00064">
    <property type="entry name" value="FYVE"/>
    <property type="match status" value="1"/>
</dbReference>
<dbReference type="InParanoid" id="H3HDK6"/>
<dbReference type="InterPro" id="IPR035940">
    <property type="entry name" value="CAP_sf"/>
</dbReference>
<dbReference type="VEuPathDB" id="FungiDB:KRP22_4106"/>
<dbReference type="Pfam" id="PF01363">
    <property type="entry name" value="FYVE"/>
    <property type="match status" value="1"/>
</dbReference>
<dbReference type="CDD" id="cd05379">
    <property type="entry name" value="CAP_bacterial"/>
    <property type="match status" value="1"/>
</dbReference>
<dbReference type="VEuPathDB" id="FungiDB:KRP22_4107"/>
<protein>
    <recommendedName>
        <fullName evidence="8">FYVE-type domain-containing protein</fullName>
    </recommendedName>
</protein>
<dbReference type="Proteomes" id="UP000005238">
    <property type="component" value="Unassembled WGS sequence"/>
</dbReference>
<dbReference type="PANTHER" id="PTHR31157">
    <property type="entry name" value="SCP DOMAIN-CONTAINING PROTEIN"/>
    <property type="match status" value="1"/>
</dbReference>
<reference evidence="9" key="2">
    <citation type="submission" date="2015-06" db="UniProtKB">
        <authorList>
            <consortium name="EnsemblProtists"/>
        </authorList>
    </citation>
    <scope>IDENTIFICATION</scope>
    <source>
        <strain evidence="9">Pr102</strain>
    </source>
</reference>
<dbReference type="EMBL" id="DS566064">
    <property type="status" value="NOT_ANNOTATED_CDS"/>
    <property type="molecule type" value="Genomic_DNA"/>
</dbReference>
<dbReference type="STRING" id="164328.H3HDK6"/>
<evidence type="ECO:0000256" key="6">
    <source>
        <dbReference type="PROSITE-ProRule" id="PRU00091"/>
    </source>
</evidence>
<dbReference type="PANTHER" id="PTHR31157:SF1">
    <property type="entry name" value="SCP DOMAIN-CONTAINING PROTEIN"/>
    <property type="match status" value="1"/>
</dbReference>
<evidence type="ECO:0000256" key="4">
    <source>
        <dbReference type="ARBA" id="ARBA00022833"/>
    </source>
</evidence>
<dbReference type="InterPro" id="IPR014044">
    <property type="entry name" value="CAP_dom"/>
</dbReference>
<feature type="region of interest" description="Disordered" evidence="7">
    <location>
        <begin position="86"/>
        <end position="105"/>
    </location>
</feature>
<dbReference type="SUPFAM" id="SSF55797">
    <property type="entry name" value="PR-1-like"/>
    <property type="match status" value="1"/>
</dbReference>
<dbReference type="VEuPathDB" id="FungiDB:KRP22_13269"/>
<organism evidence="9 10">
    <name type="scientific">Phytophthora ramorum</name>
    <name type="common">Sudden oak death agent</name>
    <dbReference type="NCBI Taxonomy" id="164328"/>
    <lineage>
        <taxon>Eukaryota</taxon>
        <taxon>Sar</taxon>
        <taxon>Stramenopiles</taxon>
        <taxon>Oomycota</taxon>
        <taxon>Peronosporomycetes</taxon>
        <taxon>Peronosporales</taxon>
        <taxon>Peronosporaceae</taxon>
        <taxon>Phytophthora</taxon>
    </lineage>
</organism>
<evidence type="ECO:0000259" key="8">
    <source>
        <dbReference type="PROSITE" id="PS50178"/>
    </source>
</evidence>
<dbReference type="GO" id="GO:0008270">
    <property type="term" value="F:zinc ion binding"/>
    <property type="evidence" value="ECO:0007669"/>
    <property type="project" value="UniProtKB-KW"/>
</dbReference>
<dbReference type="Pfam" id="PF05254">
    <property type="entry name" value="UPF0203"/>
    <property type="match status" value="1"/>
</dbReference>
<evidence type="ECO:0000256" key="5">
    <source>
        <dbReference type="ARBA" id="ARBA00023157"/>
    </source>
</evidence>
<feature type="compositionally biased region" description="Basic and acidic residues" evidence="7">
    <location>
        <begin position="86"/>
        <end position="102"/>
    </location>
</feature>
<dbReference type="Gene3D" id="3.40.33.10">
    <property type="entry name" value="CAP"/>
    <property type="match status" value="1"/>
</dbReference>
<evidence type="ECO:0000256" key="7">
    <source>
        <dbReference type="SAM" id="MobiDB-lite"/>
    </source>
</evidence>
<keyword evidence="2" id="KW-0479">Metal-binding</keyword>
<feature type="compositionally biased region" description="Acidic residues" evidence="7">
    <location>
        <begin position="139"/>
        <end position="151"/>
    </location>
</feature>
<keyword evidence="5" id="KW-1015">Disulfide bond</keyword>
<evidence type="ECO:0000256" key="2">
    <source>
        <dbReference type="ARBA" id="ARBA00022723"/>
    </source>
</evidence>
<evidence type="ECO:0000256" key="3">
    <source>
        <dbReference type="ARBA" id="ARBA00022771"/>
    </source>
</evidence>
<dbReference type="Pfam" id="PF00188">
    <property type="entry name" value="CAP"/>
    <property type="match status" value="1"/>
</dbReference>
<keyword evidence="3 6" id="KW-0863">Zinc-finger</keyword>
<feature type="compositionally biased region" description="Low complexity" evidence="7">
    <location>
        <begin position="159"/>
        <end position="171"/>
    </location>
</feature>
<dbReference type="VEuPathDB" id="FungiDB:KRP23_13108"/>
<sequence>MDGDFLHAINGDWDSLLTAMRENRQVAQRTDASGMTVLHWVCLHQDAPTDIVVKVVFANPYAVHMRNDAGHLPIDLAVQAEPQDGGELHQHDLMGDKDDGKPVTETIDYQLPYNDHTILHDDIRDGSDYQPQQNHTYYGEEDDDVDEDELEYQQHHRLYQQQPFQQQPPRQGRLERSVSDQESYYGVPQGNFGALESNFGGGGSMYGGYSVGPDRGNALSRSDPHVKSLLTEQRLRERENDLISIATAEDSMPLGIFQVHEDVKSNHGHVNMSSRSIGAGPRSKTAFPPRWKQARMCHVCACSFTLVKRRHHCRNCGQSVCSQHSTNRVSLPKFALSEPQRVCDQCFLSGHHIMVPGQTGTPSIASSYQSLPAQLQREPHPFQTSQQYQMQFQHARMADQEQEEPGCWQKKAAYEQCFDKWYTEVFLQQKAQGKVGCQKEYDAYTRCYLGELDKNKSLVEGIKSVMQPEPRDYLATMLERVNQERAVKNLPPLRMHSKLQAAAQRQADDMAANCFMGHKGSDESKMAQRAAEAGFTGGAVAENVAAGQKNVNAVVDSWMKSSGHRRNILGNYTVFGAAYAFNRSSKYKHSWTQVFGRGGNDDVDDDDDIPWTSPGHNLSPEPTEESSSESDTMRQNQREEEERMVTCTGCWCFWV</sequence>
<name>H3HDK6_PHYRM</name>
<dbReference type="CDD" id="cd15760">
    <property type="entry name" value="FYVE_scVPS27p_like"/>
    <property type="match status" value="1"/>
</dbReference>
<feature type="domain" description="FYVE-type" evidence="8">
    <location>
        <begin position="291"/>
        <end position="351"/>
    </location>
</feature>
<dbReference type="HOGENOM" id="CLU_418894_0_0_1"/>
<dbReference type="eggNOG" id="KOG1818">
    <property type="taxonomic scope" value="Eukaryota"/>
</dbReference>
<dbReference type="EnsemblProtists" id="Phyra96230">
    <property type="protein sequence ID" value="Phyra96230"/>
    <property type="gene ID" value="Phyra96230"/>
</dbReference>
<dbReference type="PROSITE" id="PS50178">
    <property type="entry name" value="ZF_FYVE"/>
    <property type="match status" value="1"/>
</dbReference>
<keyword evidence="10" id="KW-1185">Reference proteome</keyword>
<dbReference type="AlphaFoldDB" id="H3HDK6"/>
<proteinExistence type="inferred from homology"/>